<dbReference type="InterPro" id="IPR003439">
    <property type="entry name" value="ABC_transporter-like_ATP-bd"/>
</dbReference>
<evidence type="ECO:0000259" key="10">
    <source>
        <dbReference type="PROSITE" id="PS50893"/>
    </source>
</evidence>
<dbReference type="GO" id="GO:0016887">
    <property type="term" value="F:ATP hydrolysis activity"/>
    <property type="evidence" value="ECO:0007669"/>
    <property type="project" value="InterPro"/>
</dbReference>
<dbReference type="CDD" id="cd03215">
    <property type="entry name" value="ABC_Carb_Monos_II"/>
    <property type="match status" value="1"/>
</dbReference>
<dbReference type="STRING" id="1122155.SAMN02745158_03827"/>
<dbReference type="PROSITE" id="PS50893">
    <property type="entry name" value="ABC_TRANSPORTER_2"/>
    <property type="match status" value="2"/>
</dbReference>
<dbReference type="PANTHER" id="PTHR43790">
    <property type="entry name" value="CARBOHYDRATE TRANSPORT ATP-BINDING PROTEIN MG119-RELATED"/>
    <property type="match status" value="1"/>
</dbReference>
<dbReference type="OrthoDB" id="9771863at2"/>
<gene>
    <name evidence="11" type="ORF">SAMN02745158_03827</name>
</gene>
<keyword evidence="7 11" id="KW-0067">ATP-binding</keyword>
<dbReference type="SUPFAM" id="SSF52540">
    <property type="entry name" value="P-loop containing nucleoside triphosphate hydrolases"/>
    <property type="match status" value="2"/>
</dbReference>
<evidence type="ECO:0000256" key="6">
    <source>
        <dbReference type="ARBA" id="ARBA00022741"/>
    </source>
</evidence>
<feature type="domain" description="ABC transporter" evidence="10">
    <location>
        <begin position="4"/>
        <end position="240"/>
    </location>
</feature>
<dbReference type="CDD" id="cd03216">
    <property type="entry name" value="ABC_Carb_Monos_I"/>
    <property type="match status" value="1"/>
</dbReference>
<dbReference type="InterPro" id="IPR017871">
    <property type="entry name" value="ABC_transporter-like_CS"/>
</dbReference>
<comment type="subcellular location">
    <subcellularLocation>
        <location evidence="1">Cell membrane</location>
        <topology evidence="1">Peripheral membrane protein</topology>
    </subcellularLocation>
</comment>
<proteinExistence type="predicted"/>
<keyword evidence="9" id="KW-0472">Membrane</keyword>
<evidence type="ECO:0000256" key="3">
    <source>
        <dbReference type="ARBA" id="ARBA00022475"/>
    </source>
</evidence>
<evidence type="ECO:0000313" key="12">
    <source>
        <dbReference type="Proteomes" id="UP000184245"/>
    </source>
</evidence>
<evidence type="ECO:0000313" key="11">
    <source>
        <dbReference type="EMBL" id="SHF46046.1"/>
    </source>
</evidence>
<dbReference type="FunFam" id="3.40.50.300:FF:000127">
    <property type="entry name" value="Ribose import ATP-binding protein RbsA"/>
    <property type="match status" value="1"/>
</dbReference>
<keyword evidence="6" id="KW-0547">Nucleotide-binding</keyword>
<dbReference type="InterPro" id="IPR050107">
    <property type="entry name" value="ABC_carbohydrate_import_ATPase"/>
</dbReference>
<dbReference type="SMART" id="SM00382">
    <property type="entry name" value="AAA"/>
    <property type="match status" value="2"/>
</dbReference>
<reference evidence="11 12" key="1">
    <citation type="submission" date="2016-11" db="EMBL/GenBank/DDBJ databases">
        <authorList>
            <person name="Jaros S."/>
            <person name="Januszkiewicz K."/>
            <person name="Wedrychowicz H."/>
        </authorList>
    </citation>
    <scope>NUCLEOTIDE SEQUENCE [LARGE SCALE GENOMIC DNA]</scope>
    <source>
        <strain evidence="11 12">DSM 17459</strain>
    </source>
</reference>
<keyword evidence="2" id="KW-0813">Transport</keyword>
<organism evidence="11 12">
    <name type="scientific">Lactonifactor longoviformis DSM 17459</name>
    <dbReference type="NCBI Taxonomy" id="1122155"/>
    <lineage>
        <taxon>Bacteria</taxon>
        <taxon>Bacillati</taxon>
        <taxon>Bacillota</taxon>
        <taxon>Clostridia</taxon>
        <taxon>Eubacteriales</taxon>
        <taxon>Clostridiaceae</taxon>
        <taxon>Lactonifactor</taxon>
    </lineage>
</organism>
<dbReference type="InterPro" id="IPR003593">
    <property type="entry name" value="AAA+_ATPase"/>
</dbReference>
<protein>
    <submittedName>
        <fullName evidence="11">Ribose transport system ATP-binding protein</fullName>
    </submittedName>
</protein>
<dbReference type="EMBL" id="FQVI01000030">
    <property type="protein sequence ID" value="SHF46046.1"/>
    <property type="molecule type" value="Genomic_DNA"/>
</dbReference>
<evidence type="ECO:0000256" key="4">
    <source>
        <dbReference type="ARBA" id="ARBA00022597"/>
    </source>
</evidence>
<keyword evidence="3" id="KW-1003">Cell membrane</keyword>
<dbReference type="PROSITE" id="PS00211">
    <property type="entry name" value="ABC_TRANSPORTER_1"/>
    <property type="match status" value="1"/>
</dbReference>
<dbReference type="GO" id="GO:0005524">
    <property type="term" value="F:ATP binding"/>
    <property type="evidence" value="ECO:0007669"/>
    <property type="project" value="UniProtKB-KW"/>
</dbReference>
<evidence type="ECO:0000256" key="2">
    <source>
        <dbReference type="ARBA" id="ARBA00022448"/>
    </source>
</evidence>
<evidence type="ECO:0000256" key="8">
    <source>
        <dbReference type="ARBA" id="ARBA00022967"/>
    </source>
</evidence>
<evidence type="ECO:0000256" key="1">
    <source>
        <dbReference type="ARBA" id="ARBA00004202"/>
    </source>
</evidence>
<dbReference type="InterPro" id="IPR027417">
    <property type="entry name" value="P-loop_NTPase"/>
</dbReference>
<keyword evidence="8" id="KW-1278">Translocase</keyword>
<evidence type="ECO:0000256" key="7">
    <source>
        <dbReference type="ARBA" id="ARBA00022840"/>
    </source>
</evidence>
<keyword evidence="12" id="KW-1185">Reference proteome</keyword>
<sequence>MPVLEVKGLRKHFAGVQALNGVDFVLKKGEVHALVGENGAGKSTLIKSLTGIYRPDGGEILLDGKPYAPQHPREAFDLGISVIHQELNLLPELDVAANIFMGNLPTKRNGLIDKKRMYEEAGHYLELLGLDFSPRTKIKKLSISQAQMVEIAKSLSHNAKIIFMDEPTSSLSPTEQEKLFQVIRELKERGVSITYVSHRLEEIMDICDRVTILRDGQLVTSMDIKDTNMDEIINRMVGRDLSNRYPKMQITPGETLLEVKHLSKNSVLHDISFSARAGEILGISGFVGAGRTELVRAVFGADPVDSGEIWIEGKKVQIRNVTDAVNHGIALLTEDRKNQGLLLNMSIKDNISVSGLNCVKTKQKFFKGPFVDKKAVAENAKYYVDVIKIKTPSLKQLVKNLSGGNQQKVILGKWMSVNAKIIIFDEPTRGIDIGAKAEIYTLMEQLAKAGAAIIMISSELPEILNISDRILVMRYGHITARLAAREATEELIIHYCAKEVKDESTA</sequence>
<accession>A0A1M5BUF4</accession>
<name>A0A1M5BUF4_9CLOT</name>
<dbReference type="GO" id="GO:0005886">
    <property type="term" value="C:plasma membrane"/>
    <property type="evidence" value="ECO:0007669"/>
    <property type="project" value="UniProtKB-SubCell"/>
</dbReference>
<dbReference type="Pfam" id="PF00005">
    <property type="entry name" value="ABC_tran"/>
    <property type="match status" value="2"/>
</dbReference>
<feature type="domain" description="ABC transporter" evidence="10">
    <location>
        <begin position="251"/>
        <end position="500"/>
    </location>
</feature>
<keyword evidence="4" id="KW-0762">Sugar transport</keyword>
<dbReference type="AlphaFoldDB" id="A0A1M5BUF4"/>
<keyword evidence="5" id="KW-0677">Repeat</keyword>
<dbReference type="PANTHER" id="PTHR43790:SF3">
    <property type="entry name" value="D-ALLOSE IMPORT ATP-BINDING PROTEIN ALSA-RELATED"/>
    <property type="match status" value="1"/>
</dbReference>
<evidence type="ECO:0000256" key="5">
    <source>
        <dbReference type="ARBA" id="ARBA00022737"/>
    </source>
</evidence>
<evidence type="ECO:0000256" key="9">
    <source>
        <dbReference type="ARBA" id="ARBA00023136"/>
    </source>
</evidence>
<dbReference type="Gene3D" id="3.40.50.300">
    <property type="entry name" value="P-loop containing nucleotide triphosphate hydrolases"/>
    <property type="match status" value="2"/>
</dbReference>
<dbReference type="RefSeq" id="WP_072854378.1">
    <property type="nucleotide sequence ID" value="NZ_FQVI01000030.1"/>
</dbReference>
<dbReference type="Proteomes" id="UP000184245">
    <property type="component" value="Unassembled WGS sequence"/>
</dbReference>